<evidence type="ECO:0000256" key="1">
    <source>
        <dbReference type="SAM" id="Phobius"/>
    </source>
</evidence>
<name>A0A172TQS2_9BACT</name>
<keyword evidence="1" id="KW-1133">Transmembrane helix</keyword>
<feature type="transmembrane region" description="Helical" evidence="1">
    <location>
        <begin position="131"/>
        <end position="152"/>
    </location>
</feature>
<reference evidence="3" key="1">
    <citation type="submission" date="2015-01" db="EMBL/GenBank/DDBJ databases">
        <title>Flavisolibacter sp./LCS9/ whole genome sequencing.</title>
        <authorList>
            <person name="Kim M.K."/>
            <person name="Srinivasan S."/>
            <person name="Lee J.-J."/>
        </authorList>
    </citation>
    <scope>NUCLEOTIDE SEQUENCE [LARGE SCALE GENOMIC DNA]</scope>
    <source>
        <strain evidence="3">LCS9</strain>
    </source>
</reference>
<feature type="transmembrane region" description="Helical" evidence="1">
    <location>
        <begin position="288"/>
        <end position="309"/>
    </location>
</feature>
<accession>A0A172TQS2</accession>
<keyword evidence="1" id="KW-0472">Membrane</keyword>
<sequence>MKLFNLLLKIWAIPFYRSNAGFFLFFFFLFFGTVSPGSLVTYHFSLIQSILSSNIILAGVLFLWTCYNHKCTQFIFNSITKEEGNFLYQFQALPFKKQIALLSLIELFLFFPILSYITIVVVIALHQNQLLQASILILFALSICSISSIYYSNLINKTWIYKKPLLAFNFFKITKPKHFHFLLLRLSFQKKKKQLLVLKLISLIAFYIALVWNGDRYDHDSLVLFLLLIIITHAALAFQFVRFIELSLQFFRNLPIQPIRIFLMYYITFIVLLLPELLYLILAGYPLLGIQQILAVYFTLVHTLLLFTTVQYSGIIDRNEFVKIIFGVSFVSVFFFNSEQYTWWATLTIFIALLLFFTSYSLYEPPLDT</sequence>
<dbReference type="STRING" id="1492898.SY85_01285"/>
<organism evidence="2 3">
    <name type="scientific">Flavisolibacter tropicus</name>
    <dbReference type="NCBI Taxonomy" id="1492898"/>
    <lineage>
        <taxon>Bacteria</taxon>
        <taxon>Pseudomonadati</taxon>
        <taxon>Bacteroidota</taxon>
        <taxon>Chitinophagia</taxon>
        <taxon>Chitinophagales</taxon>
        <taxon>Chitinophagaceae</taxon>
        <taxon>Flavisolibacter</taxon>
    </lineage>
</organism>
<feature type="transmembrane region" description="Helical" evidence="1">
    <location>
        <begin position="321"/>
        <end position="337"/>
    </location>
</feature>
<protein>
    <submittedName>
        <fullName evidence="2">Uncharacterized protein</fullName>
    </submittedName>
</protein>
<dbReference type="Proteomes" id="UP000077177">
    <property type="component" value="Chromosome"/>
</dbReference>
<feature type="transmembrane region" description="Helical" evidence="1">
    <location>
        <begin position="99"/>
        <end position="125"/>
    </location>
</feature>
<feature type="transmembrane region" description="Helical" evidence="1">
    <location>
        <begin position="46"/>
        <end position="67"/>
    </location>
</feature>
<keyword evidence="3" id="KW-1185">Reference proteome</keyword>
<feature type="transmembrane region" description="Helical" evidence="1">
    <location>
        <begin position="224"/>
        <end position="241"/>
    </location>
</feature>
<dbReference type="KEGG" id="fla:SY85_01285"/>
<reference evidence="2 3" key="2">
    <citation type="journal article" date="2016" name="Int. J. Syst. Evol. Microbiol.">
        <title>Flavisolibacter tropicus sp. nov., isolated from tropical soil.</title>
        <authorList>
            <person name="Lee J.J."/>
            <person name="Kang M.S."/>
            <person name="Kim G.S."/>
            <person name="Lee C.S."/>
            <person name="Lim S."/>
            <person name="Lee J."/>
            <person name="Roh S.H."/>
            <person name="Kang H."/>
            <person name="Ha J.M."/>
            <person name="Bae S."/>
            <person name="Jung H.Y."/>
            <person name="Kim M.K."/>
        </authorList>
    </citation>
    <scope>NUCLEOTIDE SEQUENCE [LARGE SCALE GENOMIC DNA]</scope>
    <source>
        <strain evidence="2 3">LCS9</strain>
    </source>
</reference>
<feature type="transmembrane region" description="Helical" evidence="1">
    <location>
        <begin position="343"/>
        <end position="363"/>
    </location>
</feature>
<keyword evidence="1" id="KW-0812">Transmembrane</keyword>
<proteinExistence type="predicted"/>
<dbReference type="EMBL" id="CP011390">
    <property type="protein sequence ID" value="ANE49336.1"/>
    <property type="molecule type" value="Genomic_DNA"/>
</dbReference>
<evidence type="ECO:0000313" key="3">
    <source>
        <dbReference type="Proteomes" id="UP000077177"/>
    </source>
</evidence>
<feature type="transmembrane region" description="Helical" evidence="1">
    <location>
        <begin position="195"/>
        <end position="212"/>
    </location>
</feature>
<feature type="transmembrane region" description="Helical" evidence="1">
    <location>
        <begin position="262"/>
        <end position="282"/>
    </location>
</feature>
<evidence type="ECO:0000313" key="2">
    <source>
        <dbReference type="EMBL" id="ANE49336.1"/>
    </source>
</evidence>
<gene>
    <name evidence="2" type="ORF">SY85_01285</name>
</gene>
<dbReference type="AlphaFoldDB" id="A0A172TQS2"/>